<reference evidence="1 2" key="1">
    <citation type="submission" date="2015-05" db="EMBL/GenBank/DDBJ databases">
        <title>A genomic and transcriptomic approach to investigate the blue pigment phenotype in Pseudomonas fluorescens.</title>
        <authorList>
            <person name="Andreani N.A."/>
            <person name="Cardazzo B."/>
        </authorList>
    </citation>
    <scope>NUCLEOTIDE SEQUENCE [LARGE SCALE GENOMIC DNA]</scope>
    <source>
        <strain evidence="1 2">Ps_22</strain>
    </source>
</reference>
<sequence>MRHVECPHPTQDFQAGEEIALALQNLAVGQHGCVAGQEHEDFRGVTEPEVLHGDVGEGVVRHVIPENEDQRQAPKKVDARVASVQHGSGLLNKLFNDDR</sequence>
<name>A0A109LL77_PSEFL</name>
<organism evidence="1 2">
    <name type="scientific">Pseudomonas fluorescens</name>
    <dbReference type="NCBI Taxonomy" id="294"/>
    <lineage>
        <taxon>Bacteria</taxon>
        <taxon>Pseudomonadati</taxon>
        <taxon>Pseudomonadota</taxon>
        <taxon>Gammaproteobacteria</taxon>
        <taxon>Pseudomonadales</taxon>
        <taxon>Pseudomonadaceae</taxon>
        <taxon>Pseudomonas</taxon>
    </lineage>
</organism>
<accession>A0A109LL77</accession>
<dbReference type="Proteomes" id="UP000061348">
    <property type="component" value="Unassembled WGS sequence"/>
</dbReference>
<gene>
    <name evidence="1" type="ORF">PFLmoz3_00907</name>
</gene>
<protein>
    <submittedName>
        <fullName evidence="1">Uncharacterized protein</fullName>
    </submittedName>
</protein>
<evidence type="ECO:0000313" key="1">
    <source>
        <dbReference type="EMBL" id="KWV89485.1"/>
    </source>
</evidence>
<dbReference type="AlphaFoldDB" id="A0A109LL77"/>
<evidence type="ECO:0000313" key="2">
    <source>
        <dbReference type="Proteomes" id="UP000061348"/>
    </source>
</evidence>
<proteinExistence type="predicted"/>
<dbReference type="EMBL" id="LCYA01000046">
    <property type="protein sequence ID" value="KWV89485.1"/>
    <property type="molecule type" value="Genomic_DNA"/>
</dbReference>
<comment type="caution">
    <text evidence="1">The sequence shown here is derived from an EMBL/GenBank/DDBJ whole genome shotgun (WGS) entry which is preliminary data.</text>
</comment>